<dbReference type="RefSeq" id="WP_013628741.1">
    <property type="nucleotide sequence ID" value="NC_015174.1"/>
</dbReference>
<dbReference type="InterPro" id="IPR002372">
    <property type="entry name" value="PQQ_rpt_dom"/>
</dbReference>
<dbReference type="Pfam" id="PF13360">
    <property type="entry name" value="PQQ_2"/>
    <property type="match status" value="2"/>
</dbReference>
<dbReference type="SUPFAM" id="SSF50998">
    <property type="entry name" value="Quinoprotein alcohol dehydrogenase-like"/>
    <property type="match status" value="1"/>
</dbReference>
<accession>F0SN13</accession>
<feature type="signal peptide" evidence="1">
    <location>
        <begin position="1"/>
        <end position="31"/>
    </location>
</feature>
<evidence type="ECO:0000256" key="1">
    <source>
        <dbReference type="SAM" id="SignalP"/>
    </source>
</evidence>
<name>F0SN13_RUBBR</name>
<sequence>MAAISREFRVSAFCCLLALSASLSCINGVHAGDWPEWRGPDRDGICKETGLKLDWKEAPALEFMTEGFGRGYAGVAVVDGVLYTTGNQEEGQAVVAADAATGKILWKTLMTEHSPEHRYPGSRCTPSVDNGMVYAIASDGKICCLDAKSGSLKWSKSFQDEWNGQMMSGWGFSESPLIDGDRVLCTPGGPEATIVCLNKKTGKEIWRSAVPQLGEEGKDGAGYSSIVISNGAGVKQYVQLVGRGVVGVRASDGKFLWGYNQVANETANIPTPIVDGDYVFASSSYNGGGSVYLKLTKSGDGVEANEEYWMEKRDFNNHHGGLVLVDGYIYGGHNQNQGFPTCVNEETGEIVWGGNGQRGEGKGSAAVLYADNRLIFRYQDGLVVSLNASPEGYEVAGQFMPAYQEDKSWAHPVIVDGKMYLREQDKLMCYSVK</sequence>
<dbReference type="SMART" id="SM00564">
    <property type="entry name" value="PQQ"/>
    <property type="match status" value="3"/>
</dbReference>
<dbReference type="AlphaFoldDB" id="F0SN13"/>
<feature type="domain" description="Pyrrolo-quinoline quinone repeat" evidence="2">
    <location>
        <begin position="71"/>
        <end position="156"/>
    </location>
</feature>
<dbReference type="HOGENOM" id="CLU_027480_2_2_0"/>
<gene>
    <name evidence="3" type="ordered locus">Plabr_2416</name>
</gene>
<dbReference type="PANTHER" id="PTHR34512:SF30">
    <property type="entry name" value="OUTER MEMBRANE PROTEIN ASSEMBLY FACTOR BAMB"/>
    <property type="match status" value="1"/>
</dbReference>
<dbReference type="PANTHER" id="PTHR34512">
    <property type="entry name" value="CELL SURFACE PROTEIN"/>
    <property type="match status" value="1"/>
</dbReference>
<reference evidence="4" key="1">
    <citation type="submission" date="2011-02" db="EMBL/GenBank/DDBJ databases">
        <title>The complete genome of Planctomyces brasiliensis DSM 5305.</title>
        <authorList>
            <person name="Lucas S."/>
            <person name="Copeland A."/>
            <person name="Lapidus A."/>
            <person name="Bruce D."/>
            <person name="Goodwin L."/>
            <person name="Pitluck S."/>
            <person name="Kyrpides N."/>
            <person name="Mavromatis K."/>
            <person name="Pagani I."/>
            <person name="Ivanova N."/>
            <person name="Ovchinnikova G."/>
            <person name="Lu M."/>
            <person name="Detter J.C."/>
            <person name="Han C."/>
            <person name="Land M."/>
            <person name="Hauser L."/>
            <person name="Markowitz V."/>
            <person name="Cheng J.-F."/>
            <person name="Hugenholtz P."/>
            <person name="Woyke T."/>
            <person name="Wu D."/>
            <person name="Tindall B."/>
            <person name="Pomrenke H.G."/>
            <person name="Brambilla E."/>
            <person name="Klenk H.-P."/>
            <person name="Eisen J.A."/>
        </authorList>
    </citation>
    <scope>NUCLEOTIDE SEQUENCE [LARGE SCALE GENOMIC DNA]</scope>
    <source>
        <strain evidence="4">ATCC 49424 / DSM 5305 / JCM 21570 / NBRC 103401 / IFAM 1448</strain>
    </source>
</reference>
<evidence type="ECO:0000313" key="3">
    <source>
        <dbReference type="EMBL" id="ADY60017.1"/>
    </source>
</evidence>
<organism evidence="3 4">
    <name type="scientific">Rubinisphaera brasiliensis (strain ATCC 49424 / DSM 5305 / JCM 21570 / IAM 15109 / NBRC 103401 / IFAM 1448)</name>
    <name type="common">Planctomyces brasiliensis</name>
    <dbReference type="NCBI Taxonomy" id="756272"/>
    <lineage>
        <taxon>Bacteria</taxon>
        <taxon>Pseudomonadati</taxon>
        <taxon>Planctomycetota</taxon>
        <taxon>Planctomycetia</taxon>
        <taxon>Planctomycetales</taxon>
        <taxon>Planctomycetaceae</taxon>
        <taxon>Rubinisphaera</taxon>
    </lineage>
</organism>
<keyword evidence="4" id="KW-1185">Reference proteome</keyword>
<proteinExistence type="predicted"/>
<evidence type="ECO:0000313" key="4">
    <source>
        <dbReference type="Proteomes" id="UP000006860"/>
    </source>
</evidence>
<evidence type="ECO:0000259" key="2">
    <source>
        <dbReference type="Pfam" id="PF13360"/>
    </source>
</evidence>
<keyword evidence="1" id="KW-0732">Signal</keyword>
<dbReference type="EMBL" id="CP002546">
    <property type="protein sequence ID" value="ADY60017.1"/>
    <property type="molecule type" value="Genomic_DNA"/>
</dbReference>
<dbReference type="OrthoDB" id="229752at2"/>
<dbReference type="InterPro" id="IPR011047">
    <property type="entry name" value="Quinoprotein_ADH-like_sf"/>
</dbReference>
<dbReference type="STRING" id="756272.Plabr_2416"/>
<dbReference type="eggNOG" id="COG1520">
    <property type="taxonomic scope" value="Bacteria"/>
</dbReference>
<protein>
    <submittedName>
        <fullName evidence="3">Pyrrolo-quinoline quinone repeat-containing protein</fullName>
    </submittedName>
</protein>
<feature type="chain" id="PRO_5003256507" evidence="1">
    <location>
        <begin position="32"/>
        <end position="433"/>
    </location>
</feature>
<dbReference type="InterPro" id="IPR015943">
    <property type="entry name" value="WD40/YVTN_repeat-like_dom_sf"/>
</dbReference>
<dbReference type="Gene3D" id="2.130.10.10">
    <property type="entry name" value="YVTN repeat-like/Quinoprotein amine dehydrogenase"/>
    <property type="match status" value="1"/>
</dbReference>
<dbReference type="KEGG" id="pbs:Plabr_2416"/>
<dbReference type="InterPro" id="IPR018391">
    <property type="entry name" value="PQQ_b-propeller_rpt"/>
</dbReference>
<feature type="domain" description="Pyrrolo-quinoline quinone repeat" evidence="2">
    <location>
        <begin position="172"/>
        <end position="352"/>
    </location>
</feature>
<dbReference type="Proteomes" id="UP000006860">
    <property type="component" value="Chromosome"/>
</dbReference>
<dbReference type="PROSITE" id="PS51257">
    <property type="entry name" value="PROKAR_LIPOPROTEIN"/>
    <property type="match status" value="1"/>
</dbReference>